<dbReference type="STRING" id="52694.ACWI_22400"/>
<dbReference type="EMBL" id="LKEU01000033">
    <property type="protein sequence ID" value="OFV70040.1"/>
    <property type="molecule type" value="Genomic_DNA"/>
</dbReference>
<dbReference type="GO" id="GO:0016740">
    <property type="term" value="F:transferase activity"/>
    <property type="evidence" value="ECO:0007669"/>
    <property type="project" value="UniProtKB-KW"/>
</dbReference>
<dbReference type="AlphaFoldDB" id="A0A1F2PFA9"/>
<proteinExistence type="predicted"/>
<protein>
    <submittedName>
        <fullName evidence="7">DeoR/GlpR family DNA-binding transcription regulator</fullName>
    </submittedName>
    <submittedName>
        <fullName evidence="6">DeoR/GlpR transcriptional regulator</fullName>
    </submittedName>
    <submittedName>
        <fullName evidence="5">Lactose phosphotransferase system repressor</fullName>
    </submittedName>
</protein>
<sequence length="250" mass="27488">MIIEERLAKILQMVEEKGVVTVLELSETLKISESTIRRDLTTLDNKKKLRKVHGGAAVINGSFAAADFDLQLREDHHRDEKQAIGKFSAGLIEKNDFVYIDAGTSTEAMVDFINESGAVYVTNGMVIAAKLVKKGCRTIIVGGEIKPITDAVVGSEALHCLGKYNFSKGFFGTNGIDRKAGYSTPDPTEAQVKREAFSRCKTAYVLADPSKFNLIAPVSFGKLEQAEIITTRLGSESYKKYTKVWEVDGR</sequence>
<keyword evidence="2 7" id="KW-0238">DNA-binding</keyword>
<dbReference type="SMART" id="SM01134">
    <property type="entry name" value="DeoRC"/>
    <property type="match status" value="1"/>
</dbReference>
<dbReference type="InterPro" id="IPR050313">
    <property type="entry name" value="Carb_Metab_HTH_regulators"/>
</dbReference>
<evidence type="ECO:0000313" key="8">
    <source>
        <dbReference type="Proteomes" id="UP000176244"/>
    </source>
</evidence>
<dbReference type="EMBL" id="CP087994">
    <property type="protein sequence ID" value="UYO63182.1"/>
    <property type="molecule type" value="Genomic_DNA"/>
</dbReference>
<evidence type="ECO:0000259" key="4">
    <source>
        <dbReference type="PROSITE" id="PS51000"/>
    </source>
</evidence>
<dbReference type="Proteomes" id="UP001163550">
    <property type="component" value="Chromosome"/>
</dbReference>
<dbReference type="Gene3D" id="1.10.10.10">
    <property type="entry name" value="Winged helix-like DNA-binding domain superfamily/Winged helix DNA-binding domain"/>
    <property type="match status" value="1"/>
</dbReference>
<evidence type="ECO:0000313" key="9">
    <source>
        <dbReference type="Proteomes" id="UP000322619"/>
    </source>
</evidence>
<dbReference type="EMBL" id="VSLA01000005">
    <property type="protein sequence ID" value="TYC87418.1"/>
    <property type="molecule type" value="Genomic_DNA"/>
</dbReference>
<dbReference type="PRINTS" id="PR00037">
    <property type="entry name" value="HTHLACR"/>
</dbReference>
<dbReference type="SMART" id="SM00420">
    <property type="entry name" value="HTH_DEOR"/>
    <property type="match status" value="1"/>
</dbReference>
<feature type="domain" description="HTH deoR-type" evidence="4">
    <location>
        <begin position="3"/>
        <end position="58"/>
    </location>
</feature>
<reference evidence="5 8" key="1">
    <citation type="submission" date="2015-09" db="EMBL/GenBank/DDBJ databases">
        <title>Genome sequence of Acetobacterium wieringae DSM 1911.</title>
        <authorList>
            <person name="Poehlein A."/>
            <person name="Bengelsdorf F.R."/>
            <person name="Schiel-Bengelsdorf B."/>
            <person name="Duerre P."/>
            <person name="Daniel R."/>
        </authorList>
    </citation>
    <scope>NUCLEOTIDE SEQUENCE [LARGE SCALE GENOMIC DNA]</scope>
    <source>
        <strain evidence="5 8">DSM 1911</strain>
    </source>
</reference>
<dbReference type="RefSeq" id="WP_070371531.1">
    <property type="nucleotide sequence ID" value="NZ_CABIIK010000027.1"/>
</dbReference>
<dbReference type="Pfam" id="PF00455">
    <property type="entry name" value="DeoRC"/>
    <property type="match status" value="1"/>
</dbReference>
<dbReference type="Pfam" id="PF08220">
    <property type="entry name" value="HTH_DeoR"/>
    <property type="match status" value="1"/>
</dbReference>
<reference evidence="7" key="3">
    <citation type="submission" date="2021-11" db="EMBL/GenBank/DDBJ databases">
        <title>Isoprene-degrading acetogen.</title>
        <authorList>
            <person name="Yang Y."/>
            <person name="Jin H."/>
            <person name="Yan J."/>
        </authorList>
    </citation>
    <scope>NUCLEOTIDE SEQUENCE</scope>
    <source>
        <strain evidence="7">Berkeley</strain>
    </source>
</reference>
<dbReference type="InterPro" id="IPR036390">
    <property type="entry name" value="WH_DNA-bd_sf"/>
</dbReference>
<dbReference type="Proteomes" id="UP000322619">
    <property type="component" value="Unassembled WGS sequence"/>
</dbReference>
<evidence type="ECO:0000313" key="5">
    <source>
        <dbReference type="EMBL" id="OFV70040.1"/>
    </source>
</evidence>
<accession>A0A1F2PFA9</accession>
<gene>
    <name evidence="5" type="primary">lacR</name>
    <name evidence="5" type="ORF">ACWI_22400</name>
    <name evidence="6" type="ORF">FXB42_04735</name>
    <name evidence="7" type="ORF">LNN31_01680</name>
</gene>
<evidence type="ECO:0000256" key="1">
    <source>
        <dbReference type="ARBA" id="ARBA00023015"/>
    </source>
</evidence>
<dbReference type="Proteomes" id="UP000176244">
    <property type="component" value="Unassembled WGS sequence"/>
</dbReference>
<dbReference type="InterPro" id="IPR014036">
    <property type="entry name" value="DeoR-like_C"/>
</dbReference>
<dbReference type="OrthoDB" id="9797223at2"/>
<keyword evidence="5" id="KW-0808">Transferase</keyword>
<keyword evidence="3" id="KW-0804">Transcription</keyword>
<dbReference type="PANTHER" id="PTHR30363">
    <property type="entry name" value="HTH-TYPE TRANSCRIPTIONAL REGULATOR SRLR-RELATED"/>
    <property type="match status" value="1"/>
</dbReference>
<dbReference type="InterPro" id="IPR036388">
    <property type="entry name" value="WH-like_DNA-bd_sf"/>
</dbReference>
<keyword evidence="1" id="KW-0805">Transcription regulation</keyword>
<dbReference type="PROSITE" id="PS51000">
    <property type="entry name" value="HTH_DEOR_2"/>
    <property type="match status" value="1"/>
</dbReference>
<dbReference type="InterPro" id="IPR018356">
    <property type="entry name" value="Tscrpt_reg_HTH_DeoR_CS"/>
</dbReference>
<evidence type="ECO:0000313" key="6">
    <source>
        <dbReference type="EMBL" id="TYC87418.1"/>
    </source>
</evidence>
<organism evidence="5 8">
    <name type="scientific">Acetobacterium wieringae</name>
    <dbReference type="NCBI Taxonomy" id="52694"/>
    <lineage>
        <taxon>Bacteria</taxon>
        <taxon>Bacillati</taxon>
        <taxon>Bacillota</taxon>
        <taxon>Clostridia</taxon>
        <taxon>Eubacteriales</taxon>
        <taxon>Eubacteriaceae</taxon>
        <taxon>Acetobacterium</taxon>
    </lineage>
</organism>
<keyword evidence="10" id="KW-1185">Reference proteome</keyword>
<evidence type="ECO:0000256" key="2">
    <source>
        <dbReference type="ARBA" id="ARBA00023125"/>
    </source>
</evidence>
<dbReference type="GO" id="GO:0003677">
    <property type="term" value="F:DNA binding"/>
    <property type="evidence" value="ECO:0007669"/>
    <property type="project" value="UniProtKB-KW"/>
</dbReference>
<name>A0A1F2PFA9_9FIRM</name>
<dbReference type="GO" id="GO:0003700">
    <property type="term" value="F:DNA-binding transcription factor activity"/>
    <property type="evidence" value="ECO:0007669"/>
    <property type="project" value="InterPro"/>
</dbReference>
<evidence type="ECO:0000313" key="10">
    <source>
        <dbReference type="Proteomes" id="UP001163550"/>
    </source>
</evidence>
<reference evidence="6 9" key="2">
    <citation type="submission" date="2019-08" db="EMBL/GenBank/DDBJ databases">
        <title>Isolation and enrichment of carboxydotrophic bacteria from anaerobic sludge for the production of bio-based chemicals from syngas.</title>
        <authorList>
            <person name="Antares A.L."/>
            <person name="Moreira J."/>
            <person name="Diender M."/>
            <person name="Parshina S.N."/>
            <person name="Stams A.J.M."/>
            <person name="Alves M."/>
            <person name="Alves J.I."/>
            <person name="Sousa D.Z."/>
        </authorList>
    </citation>
    <scope>NUCLEOTIDE SEQUENCE [LARGE SCALE GENOMIC DNA]</scope>
    <source>
        <strain evidence="6 9">JM</strain>
    </source>
</reference>
<dbReference type="SUPFAM" id="SSF46785">
    <property type="entry name" value="Winged helix' DNA-binding domain"/>
    <property type="match status" value="1"/>
</dbReference>
<evidence type="ECO:0000256" key="3">
    <source>
        <dbReference type="ARBA" id="ARBA00023163"/>
    </source>
</evidence>
<dbReference type="SUPFAM" id="SSF100950">
    <property type="entry name" value="NagB/RpiA/CoA transferase-like"/>
    <property type="match status" value="1"/>
</dbReference>
<evidence type="ECO:0000313" key="7">
    <source>
        <dbReference type="EMBL" id="UYO63182.1"/>
    </source>
</evidence>
<dbReference type="PANTHER" id="PTHR30363:SF56">
    <property type="entry name" value="TRANSCRIPTIONAL REGULATOR, DEOR FAMILY"/>
    <property type="match status" value="1"/>
</dbReference>
<dbReference type="InterPro" id="IPR037171">
    <property type="entry name" value="NagB/RpiA_transferase-like"/>
</dbReference>
<dbReference type="InterPro" id="IPR001034">
    <property type="entry name" value="DeoR_HTH"/>
</dbReference>
<dbReference type="PROSITE" id="PS00894">
    <property type="entry name" value="HTH_DEOR_1"/>
    <property type="match status" value="1"/>
</dbReference>